<sequence>MNSISKVEDKLQLKAIAFEDSDLNWGRICQGNLEFINSTSEGKKSWKYDFEIPIEFNCLPKQSATLRLIFKYNEKKIIETVSKGYTPAFTQLGIISNQHEMQFINNRSNIISVPIDTSFLEFISIKNRMRHNEYIKTSYNIGLAIWRV</sequence>
<proteinExistence type="predicted"/>
<protein>
    <submittedName>
        <fullName evidence="1">Uncharacterized protein</fullName>
    </submittedName>
</protein>
<gene>
    <name evidence="1" type="ORF">IPO85_18675</name>
</gene>
<dbReference type="AlphaFoldDB" id="A0A9D7SCX8"/>
<comment type="caution">
    <text evidence="1">The sequence shown here is derived from an EMBL/GenBank/DDBJ whole genome shotgun (WGS) entry which is preliminary data.</text>
</comment>
<accession>A0A9D7SCX8</accession>
<dbReference type="EMBL" id="JADKFW010000021">
    <property type="protein sequence ID" value="MBK9719498.1"/>
    <property type="molecule type" value="Genomic_DNA"/>
</dbReference>
<evidence type="ECO:0000313" key="1">
    <source>
        <dbReference type="EMBL" id="MBK9719498.1"/>
    </source>
</evidence>
<reference evidence="1 2" key="1">
    <citation type="submission" date="2020-10" db="EMBL/GenBank/DDBJ databases">
        <title>Connecting structure to function with the recovery of over 1000 high-quality activated sludge metagenome-assembled genomes encoding full-length rRNA genes using long-read sequencing.</title>
        <authorList>
            <person name="Singleton C.M."/>
            <person name="Petriglieri F."/>
            <person name="Kristensen J.M."/>
            <person name="Kirkegaard R.H."/>
            <person name="Michaelsen T.Y."/>
            <person name="Andersen M.H."/>
            <person name="Karst S.M."/>
            <person name="Dueholm M.S."/>
            <person name="Nielsen P.H."/>
            <person name="Albertsen M."/>
        </authorList>
    </citation>
    <scope>NUCLEOTIDE SEQUENCE [LARGE SCALE GENOMIC DNA]</scope>
    <source>
        <strain evidence="1">Ribe_18-Q3-R11-54_BAT3C.373</strain>
    </source>
</reference>
<name>A0A9D7SCX8_9BACT</name>
<organism evidence="1 2">
    <name type="scientific">Candidatus Defluviibacterium haderslevense</name>
    <dbReference type="NCBI Taxonomy" id="2981993"/>
    <lineage>
        <taxon>Bacteria</taxon>
        <taxon>Pseudomonadati</taxon>
        <taxon>Bacteroidota</taxon>
        <taxon>Saprospiria</taxon>
        <taxon>Saprospirales</taxon>
        <taxon>Saprospiraceae</taxon>
        <taxon>Candidatus Defluviibacterium</taxon>
    </lineage>
</organism>
<evidence type="ECO:0000313" key="2">
    <source>
        <dbReference type="Proteomes" id="UP000808349"/>
    </source>
</evidence>
<dbReference type="Proteomes" id="UP000808349">
    <property type="component" value="Unassembled WGS sequence"/>
</dbReference>